<dbReference type="AlphaFoldDB" id="A0A4Y7Q564"/>
<dbReference type="InterPro" id="IPR008979">
    <property type="entry name" value="Galactose-bd-like_sf"/>
</dbReference>
<gene>
    <name evidence="4" type="ORF">BD410DRAFT_788129</name>
</gene>
<evidence type="ECO:0000313" key="5">
    <source>
        <dbReference type="Proteomes" id="UP000294933"/>
    </source>
</evidence>
<keyword evidence="5" id="KW-1185">Reference proteome</keyword>
<dbReference type="EMBL" id="ML170173">
    <property type="protein sequence ID" value="TDL22803.1"/>
    <property type="molecule type" value="Genomic_DNA"/>
</dbReference>
<dbReference type="SUPFAM" id="SSF49785">
    <property type="entry name" value="Galactose-binding domain-like"/>
    <property type="match status" value="1"/>
</dbReference>
<dbReference type="VEuPathDB" id="FungiDB:BD410DRAFT_788129"/>
<dbReference type="InterPro" id="IPR037047">
    <property type="entry name" value="PITH_dom_sf"/>
</dbReference>
<dbReference type="OrthoDB" id="2635at2759"/>
<dbReference type="Pfam" id="PF06201">
    <property type="entry name" value="PITH"/>
    <property type="match status" value="1"/>
</dbReference>
<evidence type="ECO:0000259" key="3">
    <source>
        <dbReference type="PROSITE" id="PS51532"/>
    </source>
</evidence>
<feature type="region of interest" description="Disordered" evidence="2">
    <location>
        <begin position="168"/>
        <end position="207"/>
    </location>
</feature>
<dbReference type="PROSITE" id="PS51532">
    <property type="entry name" value="PITH"/>
    <property type="match status" value="1"/>
</dbReference>
<evidence type="ECO:0000256" key="1">
    <source>
        <dbReference type="ARBA" id="ARBA00025788"/>
    </source>
</evidence>
<organism evidence="4 5">
    <name type="scientific">Rickenella mellea</name>
    <dbReference type="NCBI Taxonomy" id="50990"/>
    <lineage>
        <taxon>Eukaryota</taxon>
        <taxon>Fungi</taxon>
        <taxon>Dikarya</taxon>
        <taxon>Basidiomycota</taxon>
        <taxon>Agaricomycotina</taxon>
        <taxon>Agaricomycetes</taxon>
        <taxon>Hymenochaetales</taxon>
        <taxon>Rickenellaceae</taxon>
        <taxon>Rickenella</taxon>
    </lineage>
</organism>
<evidence type="ECO:0000313" key="4">
    <source>
        <dbReference type="EMBL" id="TDL22803.1"/>
    </source>
</evidence>
<dbReference type="Gene3D" id="2.60.120.470">
    <property type="entry name" value="PITH domain"/>
    <property type="match status" value="1"/>
</dbReference>
<dbReference type="GO" id="GO:0005634">
    <property type="term" value="C:nucleus"/>
    <property type="evidence" value="ECO:0007669"/>
    <property type="project" value="TreeGrafter"/>
</dbReference>
<dbReference type="PANTHER" id="PTHR12175:SF1">
    <property type="entry name" value="PITH DOMAIN-CONTAINING PROTEIN 1"/>
    <property type="match status" value="1"/>
</dbReference>
<dbReference type="InterPro" id="IPR010400">
    <property type="entry name" value="PITH_dom"/>
</dbReference>
<dbReference type="PANTHER" id="PTHR12175">
    <property type="entry name" value="AD039 HT014 THIOREDOXIN FAMILY TRP26"/>
    <property type="match status" value="1"/>
</dbReference>
<protein>
    <submittedName>
        <fullName evidence="4">DUF1000-domain-containing protein</fullName>
    </submittedName>
</protein>
<feature type="domain" description="PITH" evidence="3">
    <location>
        <begin position="10"/>
        <end position="184"/>
    </location>
</feature>
<sequence length="207" mass="22459">MDHVPDSSNASEIEGSGATNLYSVIDRQSVHGLGLDVPESAKAVIKPWDERDDTAAFAESIVDDQLVIHVPFVQSVRVRSILLKLGRGEVTPTHLRVYTNHPHIVDFADADATAPQLNISLLEGQTGVTEYPFRSAAFANVNSMSLHFGDSVGEEVSRVYYIGFKGETKDPQKESTSKLEVPAANAGEARLVDKAAERNKNTQGTAR</sequence>
<proteinExistence type="inferred from homology"/>
<reference evidence="4 5" key="1">
    <citation type="submission" date="2018-06" db="EMBL/GenBank/DDBJ databases">
        <title>A transcriptomic atlas of mushroom development highlights an independent origin of complex multicellularity.</title>
        <authorList>
            <consortium name="DOE Joint Genome Institute"/>
            <person name="Krizsan K."/>
            <person name="Almasi E."/>
            <person name="Merenyi Z."/>
            <person name="Sahu N."/>
            <person name="Viragh M."/>
            <person name="Koszo T."/>
            <person name="Mondo S."/>
            <person name="Kiss B."/>
            <person name="Balint B."/>
            <person name="Kues U."/>
            <person name="Barry K."/>
            <person name="Hegedus J.C."/>
            <person name="Henrissat B."/>
            <person name="Johnson J."/>
            <person name="Lipzen A."/>
            <person name="Ohm R."/>
            <person name="Nagy I."/>
            <person name="Pangilinan J."/>
            <person name="Yan J."/>
            <person name="Xiong Y."/>
            <person name="Grigoriev I.V."/>
            <person name="Hibbett D.S."/>
            <person name="Nagy L.G."/>
        </authorList>
    </citation>
    <scope>NUCLEOTIDE SEQUENCE [LARGE SCALE GENOMIC DNA]</scope>
    <source>
        <strain evidence="4 5">SZMC22713</strain>
    </source>
</reference>
<name>A0A4Y7Q564_9AGAM</name>
<comment type="similarity">
    <text evidence="1">Belongs to the PITHD1 family.</text>
</comment>
<dbReference type="GO" id="GO:0005737">
    <property type="term" value="C:cytoplasm"/>
    <property type="evidence" value="ECO:0007669"/>
    <property type="project" value="UniProtKB-ARBA"/>
</dbReference>
<feature type="compositionally biased region" description="Basic and acidic residues" evidence="2">
    <location>
        <begin position="168"/>
        <end position="177"/>
    </location>
</feature>
<accession>A0A4Y7Q564</accession>
<dbReference type="Proteomes" id="UP000294933">
    <property type="component" value="Unassembled WGS sequence"/>
</dbReference>
<feature type="compositionally biased region" description="Basic and acidic residues" evidence="2">
    <location>
        <begin position="190"/>
        <end position="200"/>
    </location>
</feature>
<dbReference type="InterPro" id="IPR045099">
    <property type="entry name" value="PITH1-like"/>
</dbReference>
<evidence type="ECO:0000256" key="2">
    <source>
        <dbReference type="SAM" id="MobiDB-lite"/>
    </source>
</evidence>